<dbReference type="EMBL" id="BMAU01021014">
    <property type="protein sequence ID" value="GFX86846.1"/>
    <property type="molecule type" value="Genomic_DNA"/>
</dbReference>
<keyword evidence="2" id="KW-1185">Reference proteome</keyword>
<name>A0A8X6R1X4_TRICX</name>
<organism evidence="1 2">
    <name type="scientific">Trichonephila clavipes</name>
    <name type="common">Golden silk orbweaver</name>
    <name type="synonym">Nephila clavipes</name>
    <dbReference type="NCBI Taxonomy" id="2585209"/>
    <lineage>
        <taxon>Eukaryota</taxon>
        <taxon>Metazoa</taxon>
        <taxon>Ecdysozoa</taxon>
        <taxon>Arthropoda</taxon>
        <taxon>Chelicerata</taxon>
        <taxon>Arachnida</taxon>
        <taxon>Araneae</taxon>
        <taxon>Araneomorphae</taxon>
        <taxon>Entelegynae</taxon>
        <taxon>Araneoidea</taxon>
        <taxon>Nephilidae</taxon>
        <taxon>Trichonephila</taxon>
    </lineage>
</organism>
<evidence type="ECO:0000313" key="1">
    <source>
        <dbReference type="EMBL" id="GFX86846.1"/>
    </source>
</evidence>
<dbReference type="AlphaFoldDB" id="A0A8X6R1X4"/>
<sequence>MAISVIQDQFDSMPYRILDILAAKGVRHRSGSMAVCVSEYTLEFVKKKGKKEMIASNYEYSKCNERMGLYERKSAVLIDLNGYVLVEYKYGGVLTVIA</sequence>
<protein>
    <submittedName>
        <fullName evidence="1">Uncharacterized protein</fullName>
    </submittedName>
</protein>
<dbReference type="Proteomes" id="UP000887159">
    <property type="component" value="Unassembled WGS sequence"/>
</dbReference>
<comment type="caution">
    <text evidence="1">The sequence shown here is derived from an EMBL/GenBank/DDBJ whole genome shotgun (WGS) entry which is preliminary data.</text>
</comment>
<gene>
    <name evidence="1" type="ORF">TNCV_3751191</name>
</gene>
<reference evidence="1" key="1">
    <citation type="submission" date="2020-08" db="EMBL/GenBank/DDBJ databases">
        <title>Multicomponent nature underlies the extraordinary mechanical properties of spider dragline silk.</title>
        <authorList>
            <person name="Kono N."/>
            <person name="Nakamura H."/>
            <person name="Mori M."/>
            <person name="Yoshida Y."/>
            <person name="Ohtoshi R."/>
            <person name="Malay A.D."/>
            <person name="Moran D.A.P."/>
            <person name="Tomita M."/>
            <person name="Numata K."/>
            <person name="Arakawa K."/>
        </authorList>
    </citation>
    <scope>NUCLEOTIDE SEQUENCE</scope>
</reference>
<proteinExistence type="predicted"/>
<evidence type="ECO:0000313" key="2">
    <source>
        <dbReference type="Proteomes" id="UP000887159"/>
    </source>
</evidence>
<accession>A0A8X6R1X4</accession>